<proteinExistence type="predicted"/>
<name>A0A926NPY8_9BACI</name>
<feature type="transmembrane region" description="Helical" evidence="1">
    <location>
        <begin position="473"/>
        <end position="493"/>
    </location>
</feature>
<dbReference type="PANTHER" id="PTHR35342:SF5">
    <property type="entry name" value="TRICARBOXYLIC TRANSPORT PROTEIN"/>
    <property type="match status" value="1"/>
</dbReference>
<feature type="transmembrane region" description="Helical" evidence="1">
    <location>
        <begin position="107"/>
        <end position="131"/>
    </location>
</feature>
<feature type="transmembrane region" description="Helical" evidence="1">
    <location>
        <begin position="168"/>
        <end position="186"/>
    </location>
</feature>
<feature type="transmembrane region" description="Helical" evidence="1">
    <location>
        <begin position="397"/>
        <end position="415"/>
    </location>
</feature>
<dbReference type="Proteomes" id="UP000626844">
    <property type="component" value="Unassembled WGS sequence"/>
</dbReference>
<feature type="transmembrane region" description="Helical" evidence="1">
    <location>
        <begin position="321"/>
        <end position="348"/>
    </location>
</feature>
<sequence>MELQFLMEGFVSLLNPQVIMWCLVGVTLGTLVGALPGLGPTAGVALLLPLCFSLDTLEALVLLMGIYQGTMYGGRMSSILVNVPGEASAVVTAFDGYPMTKKGKAGYALALSAIASFIGGMIGFMGLVFLTPLVADWALIFSSPEYFALILFALLATSGLGDQSLLKGLIAMGLGLLLSMVGMDAIQGSQRLTFGLLGLWDGIELVVVAVGIFGISEVLVNIESKGKRSGDGDSSDIARKIPFKELFPTIKQIISNGWSIVRGALTGFFVGTLPGAGATVATFLSYSTEKKLSKTPEQFGKGKDQGLSGPESANNASIGGALIPLFSMGIPGSGTGAILLGALIMLGLQPGPLMIEKSGDIIWATIAGLMLANVLLLILNTAFVPGFAWLIEVVKPYLAPLIAALCFIGVYMINYSYFEVGLMLLLGVLGYFLKKFHFPLAPIVLALVLGGMLETNYRQSLLLSHNDFSIFFTRPIALVFMLLTIFVLIFPIIKKVFKIEKKQNDLTY</sequence>
<keyword evidence="1" id="KW-1133">Transmembrane helix</keyword>
<feature type="transmembrane region" description="Helical" evidence="1">
    <location>
        <begin position="260"/>
        <end position="286"/>
    </location>
</feature>
<dbReference type="Pfam" id="PF01970">
    <property type="entry name" value="TctA"/>
    <property type="match status" value="1"/>
</dbReference>
<protein>
    <submittedName>
        <fullName evidence="3">Tripartite tricarboxylate transporter permease</fullName>
    </submittedName>
</protein>
<dbReference type="InterPro" id="IPR002823">
    <property type="entry name" value="DUF112_TM"/>
</dbReference>
<accession>A0A926NPY8</accession>
<evidence type="ECO:0000259" key="2">
    <source>
        <dbReference type="Pfam" id="PF01970"/>
    </source>
</evidence>
<dbReference type="PANTHER" id="PTHR35342">
    <property type="entry name" value="TRICARBOXYLIC TRANSPORT PROTEIN"/>
    <property type="match status" value="1"/>
</dbReference>
<dbReference type="AlphaFoldDB" id="A0A926NPY8"/>
<gene>
    <name evidence="3" type="ORF">IC621_16255</name>
</gene>
<comment type="caution">
    <text evidence="3">The sequence shown here is derived from an EMBL/GenBank/DDBJ whole genome shotgun (WGS) entry which is preliminary data.</text>
</comment>
<feature type="transmembrane region" description="Helical" evidence="1">
    <location>
        <begin position="18"/>
        <end position="38"/>
    </location>
</feature>
<evidence type="ECO:0000313" key="3">
    <source>
        <dbReference type="EMBL" id="MBD1381786.1"/>
    </source>
</evidence>
<feature type="transmembrane region" description="Helical" evidence="1">
    <location>
        <begin position="137"/>
        <end position="156"/>
    </location>
</feature>
<keyword evidence="1" id="KW-0472">Membrane</keyword>
<reference evidence="3" key="1">
    <citation type="submission" date="2020-09" db="EMBL/GenBank/DDBJ databases">
        <title>A novel bacterium of genus Bacillus, isolated from South China Sea.</title>
        <authorList>
            <person name="Huang H."/>
            <person name="Mo K."/>
            <person name="Hu Y."/>
        </authorList>
    </citation>
    <scope>NUCLEOTIDE SEQUENCE</scope>
    <source>
        <strain evidence="3">IB182487</strain>
    </source>
</reference>
<dbReference type="EMBL" id="JACXAI010000022">
    <property type="protein sequence ID" value="MBD1381786.1"/>
    <property type="molecule type" value="Genomic_DNA"/>
</dbReference>
<feature type="domain" description="DUF112" evidence="2">
    <location>
        <begin position="19"/>
        <end position="445"/>
    </location>
</feature>
<dbReference type="RefSeq" id="WP_191159387.1">
    <property type="nucleotide sequence ID" value="NZ_JACXAI010000022.1"/>
</dbReference>
<organism evidence="3 4">
    <name type="scientific">Metabacillus arenae</name>
    <dbReference type="NCBI Taxonomy" id="2771434"/>
    <lineage>
        <taxon>Bacteria</taxon>
        <taxon>Bacillati</taxon>
        <taxon>Bacillota</taxon>
        <taxon>Bacilli</taxon>
        <taxon>Bacillales</taxon>
        <taxon>Bacillaceae</taxon>
        <taxon>Metabacillus</taxon>
    </lineage>
</organism>
<feature type="transmembrane region" description="Helical" evidence="1">
    <location>
        <begin position="44"/>
        <end position="67"/>
    </location>
</feature>
<feature type="transmembrane region" description="Helical" evidence="1">
    <location>
        <begin position="198"/>
        <end position="220"/>
    </location>
</feature>
<evidence type="ECO:0000256" key="1">
    <source>
        <dbReference type="SAM" id="Phobius"/>
    </source>
</evidence>
<keyword evidence="1" id="KW-0812">Transmembrane</keyword>
<keyword evidence="4" id="KW-1185">Reference proteome</keyword>
<feature type="transmembrane region" description="Helical" evidence="1">
    <location>
        <begin position="436"/>
        <end position="453"/>
    </location>
</feature>
<evidence type="ECO:0000313" key="4">
    <source>
        <dbReference type="Proteomes" id="UP000626844"/>
    </source>
</evidence>
<feature type="transmembrane region" description="Helical" evidence="1">
    <location>
        <begin position="360"/>
        <end position="391"/>
    </location>
</feature>